<protein>
    <submittedName>
        <fullName evidence="2">Uncharacterized protein</fullName>
    </submittedName>
</protein>
<evidence type="ECO:0000313" key="3">
    <source>
        <dbReference type="Proteomes" id="UP000039865"/>
    </source>
</evidence>
<name>A0A078A2K7_STYLE</name>
<gene>
    <name evidence="2" type="primary">Contig15047.g16030</name>
    <name evidence="2" type="ORF">STYLEM_5053</name>
</gene>
<feature type="region of interest" description="Disordered" evidence="1">
    <location>
        <begin position="421"/>
        <end position="455"/>
    </location>
</feature>
<organism evidence="2 3">
    <name type="scientific">Stylonychia lemnae</name>
    <name type="common">Ciliate</name>
    <dbReference type="NCBI Taxonomy" id="5949"/>
    <lineage>
        <taxon>Eukaryota</taxon>
        <taxon>Sar</taxon>
        <taxon>Alveolata</taxon>
        <taxon>Ciliophora</taxon>
        <taxon>Intramacronucleata</taxon>
        <taxon>Spirotrichea</taxon>
        <taxon>Stichotrichia</taxon>
        <taxon>Sporadotrichida</taxon>
        <taxon>Oxytrichidae</taxon>
        <taxon>Stylonychinae</taxon>
        <taxon>Stylonychia</taxon>
    </lineage>
</organism>
<dbReference type="AlphaFoldDB" id="A0A078A2K7"/>
<dbReference type="Proteomes" id="UP000039865">
    <property type="component" value="Unassembled WGS sequence"/>
</dbReference>
<feature type="compositionally biased region" description="Polar residues" evidence="1">
    <location>
        <begin position="515"/>
        <end position="527"/>
    </location>
</feature>
<sequence>MQEQEIIGSTESLKQLQLLHVSTNNNNNINNNLQLNTTANNEDAIDRSTNNKSQQQNRRVIPRSKISPPLKQTSQHVSIFNSSVFLKDYQSSSANGVASEKQKSNRQFDIVEDVPNTIKRQVNDKNYEKQVIELSQMKFKLTGQSLLAIQNQQSGFVRLQQLKINIKLVKDCTIDLEIQNQTAKKRLVLSTSQSGIGQGTAQLGNDANFMSNLDTNSLYDSVSSSQQDQQKLNIKQLDINKPQSLYKITLDPEKLRGRWATICIDFDRIMPQESVGQKLKINNISIQAPGSRIYEIQAVYDNNQENQQKNTDEENIIKRQRKAYVNQEDIVKPSTFQTKKRSIQNVPAKGPKSFSLNSRQDSDQLSNLTSVKTPVYNKIPELPNLNTKADNQSMLRKGLKVIQERVTDNNSNLLNQEQQLAVNKRQPAKSAVISSQKFKKSNEENSDNDLIDPQSKGMKFIQKLTERQKRMEERYFKKDPKQQQQQQQITIQNQALPLKQKAQQKQNPNLPSKPSKMTNTASSGFKLQQNNQNNGQINPTQYFGMTQTSQINFQKSCTFSSTLRNFEYKPPVFSKDNDEVEESIQEEICQSQREDAARRNNNPYPQYQQKVQQNMPQSVFGPNGNNVFAHKPPIHNFQTNTNNLHNQKQFTLMSRDSNFTQGTLGMGGAHSTRSTQIKTPIMFGGGRLQSSQQEEGAGGVLTQYSQISGPNNKFPSASETKQDYFKFHQKDMSTARSKLLFSPSGGTNEGGMTEDEGGILSDREQHHHQQHHQFNPYQDAGDKFDPMTQSNSNANMQRYTQNVFDFDKDDQVGNDEDDQLYMVDVAVEYRADFGLQRRPFSPPFKL</sequence>
<proteinExistence type="predicted"/>
<evidence type="ECO:0000313" key="2">
    <source>
        <dbReference type="EMBL" id="CDW76057.1"/>
    </source>
</evidence>
<feature type="compositionally biased region" description="Polar residues" evidence="1">
    <location>
        <begin position="47"/>
        <end position="58"/>
    </location>
</feature>
<feature type="compositionally biased region" description="Low complexity" evidence="1">
    <location>
        <begin position="498"/>
        <end position="510"/>
    </location>
</feature>
<reference evidence="2 3" key="1">
    <citation type="submission" date="2014-06" db="EMBL/GenBank/DDBJ databases">
        <authorList>
            <person name="Swart Estienne"/>
        </authorList>
    </citation>
    <scope>NUCLEOTIDE SEQUENCE [LARGE SCALE GENOMIC DNA]</scope>
    <source>
        <strain evidence="2 3">130c</strain>
    </source>
</reference>
<feature type="region of interest" description="Disordered" evidence="1">
    <location>
        <begin position="498"/>
        <end position="538"/>
    </location>
</feature>
<evidence type="ECO:0000256" key="1">
    <source>
        <dbReference type="SAM" id="MobiDB-lite"/>
    </source>
</evidence>
<feature type="region of interest" description="Disordered" evidence="1">
    <location>
        <begin position="335"/>
        <end position="368"/>
    </location>
</feature>
<keyword evidence="3" id="KW-1185">Reference proteome</keyword>
<dbReference type="InParanoid" id="A0A078A2K7"/>
<accession>A0A078A2K7</accession>
<dbReference type="EMBL" id="CCKQ01004906">
    <property type="protein sequence ID" value="CDW76057.1"/>
    <property type="molecule type" value="Genomic_DNA"/>
</dbReference>
<feature type="compositionally biased region" description="Low complexity" evidence="1">
    <location>
        <begin position="528"/>
        <end position="538"/>
    </location>
</feature>
<feature type="compositionally biased region" description="Polar residues" evidence="1">
    <location>
        <begin position="354"/>
        <end position="368"/>
    </location>
</feature>
<feature type="region of interest" description="Disordered" evidence="1">
    <location>
        <begin position="44"/>
        <end position="72"/>
    </location>
</feature>